<keyword evidence="5" id="KW-1185">Reference proteome</keyword>
<evidence type="ECO:0000259" key="3">
    <source>
        <dbReference type="PROSITE" id="PS51756"/>
    </source>
</evidence>
<organism evidence="4 5">
    <name type="scientific">Metabacillus elymi</name>
    <dbReference type="NCBI Taxonomy" id="2745198"/>
    <lineage>
        <taxon>Bacteria</taxon>
        <taxon>Bacillati</taxon>
        <taxon>Bacillota</taxon>
        <taxon>Bacilli</taxon>
        <taxon>Bacillales</taxon>
        <taxon>Bacillaceae</taxon>
        <taxon>Metabacillus</taxon>
    </lineage>
</organism>
<dbReference type="Proteomes" id="UP000515490">
    <property type="component" value="Chromosome"/>
</dbReference>
<feature type="coiled-coil region" evidence="2">
    <location>
        <begin position="17"/>
        <end position="47"/>
    </location>
</feature>
<evidence type="ECO:0000313" key="4">
    <source>
        <dbReference type="EMBL" id="QNF29985.1"/>
    </source>
</evidence>
<evidence type="ECO:0000256" key="2">
    <source>
        <dbReference type="SAM" id="Coils"/>
    </source>
</evidence>
<feature type="coiled-coil region" evidence="2">
    <location>
        <begin position="115"/>
        <end position="174"/>
    </location>
</feature>
<feature type="coiled-coil region" evidence="2">
    <location>
        <begin position="238"/>
        <end position="267"/>
    </location>
</feature>
<dbReference type="Pfam" id="PF04740">
    <property type="entry name" value="LXG"/>
    <property type="match status" value="1"/>
</dbReference>
<evidence type="ECO:0000313" key="5">
    <source>
        <dbReference type="Proteomes" id="UP000515490"/>
    </source>
</evidence>
<name>A0ABX6S787_9BACI</name>
<dbReference type="EMBL" id="CP055263">
    <property type="protein sequence ID" value="QNF29985.1"/>
    <property type="molecule type" value="Genomic_DNA"/>
</dbReference>
<dbReference type="RefSeq" id="WP_185653312.1">
    <property type="nucleotide sequence ID" value="NZ_CP055263.1"/>
</dbReference>
<protein>
    <submittedName>
        <fullName evidence="4">LXG domain-containing protein</fullName>
    </submittedName>
</protein>
<sequence>MEVKNTIVKVLASKPFIHTMKIRLQEYNHLRQQLEQVKRKCNDIVNLDDQFKGKGADAIKGFYRAQIDVVEAWLRLIDRHIAFLNGIEGSTDEKDLSGNTVVHLPFLEDELAHHIRNHKEMVASQQDELQKIFNRIDDLIPLNAFSTNSFDDNIEKADKDRKDTIDAVNQLDQDLTSEYKLSEGEEQYVITLFQQLIEASRQGNMISPIHFNSAAYKASDVYQLKAQAEQETINYLAYKKNQEEVRKQQAEIEAEIETREREKAEFAKLNPIEKSIHSFKEIGNDFWDGLEARNEKKFDSIYDFGHYLTIGSFDTAKTMYQGMEDRAHVAMNSPYDFVNYISMGTLDLGNGAINPEESFSKEHWLSSIGLASILVGGAKPIVRASKTPSLQDRNLVLEKTIDKAHKLTSKTKSHMNYVVGEVRGGIHVLLNEMNDNNNLAYSLNGEGTKIPFKVMDTEAVKKVLERVLSKFTWSGVNKGTGKYQVGAYKDIKGVEGLDAHHAGQKAAMKKLVDNYDPNTAPAINVPKVGHTIKGPNGIVSRSTKGIENPRQLLARDIIELRRVYDDISNSALKGVLPTKRGKHTLSKFRHKKGLFFLR</sequence>
<keyword evidence="2" id="KW-0175">Coiled coil</keyword>
<dbReference type="InterPro" id="IPR051768">
    <property type="entry name" value="Bact_secretion_toxin"/>
</dbReference>
<proteinExistence type="inferred from homology"/>
<dbReference type="InterPro" id="IPR006829">
    <property type="entry name" value="LXG_dom"/>
</dbReference>
<evidence type="ECO:0000256" key="1">
    <source>
        <dbReference type="ARBA" id="ARBA00034117"/>
    </source>
</evidence>
<accession>A0ABX6S787</accession>
<feature type="domain" description="LXG" evidence="3">
    <location>
        <begin position="7"/>
        <end position="242"/>
    </location>
</feature>
<dbReference type="PROSITE" id="PS51756">
    <property type="entry name" value="LXG"/>
    <property type="match status" value="1"/>
</dbReference>
<gene>
    <name evidence="4" type="ORF">HUW50_22345</name>
</gene>
<reference evidence="4 5" key="1">
    <citation type="submission" date="2020-06" db="EMBL/GenBank/DDBJ databases">
        <title>Metabacillus dokdonensis sp. nov., isolated from the rhizosphere of Elymus tsukushiensis, a plant native to the Dokdo Islands, Republic of Korea.</title>
        <authorList>
            <person name="Lee S.Y."/>
            <person name="Hwang Y.J."/>
            <person name="Son J.S."/>
            <person name="Ghim S.Y."/>
        </authorList>
    </citation>
    <scope>NUCLEOTIDE SEQUENCE [LARGE SCALE GENOMIC DNA]</scope>
    <source>
        <strain evidence="4 5">KUDC1714</strain>
    </source>
</reference>
<comment type="similarity">
    <text evidence="1">In the N-terminal section; belongs to the LXG family.</text>
</comment>
<dbReference type="PANTHER" id="PTHR34976:SF2">
    <property type="entry name" value="TYPE VII SECRETION SYSTEM PROTEIN ESSD"/>
    <property type="match status" value="1"/>
</dbReference>
<dbReference type="PANTHER" id="PTHR34976">
    <property type="entry name" value="RIBONUCLEASE YQCG-RELATED"/>
    <property type="match status" value="1"/>
</dbReference>